<dbReference type="Proteomes" id="UP000799421">
    <property type="component" value="Unassembled WGS sequence"/>
</dbReference>
<protein>
    <recommendedName>
        <fullName evidence="8">Putative transcription factor kapC</fullName>
    </recommendedName>
</protein>
<dbReference type="InterPro" id="IPR004827">
    <property type="entry name" value="bZIP"/>
</dbReference>
<feature type="region of interest" description="Disordered" evidence="10">
    <location>
        <begin position="84"/>
        <end position="112"/>
    </location>
</feature>
<organism evidence="12 13">
    <name type="scientific">Piedraia hortae CBS 480.64</name>
    <dbReference type="NCBI Taxonomy" id="1314780"/>
    <lineage>
        <taxon>Eukaryota</taxon>
        <taxon>Fungi</taxon>
        <taxon>Dikarya</taxon>
        <taxon>Ascomycota</taxon>
        <taxon>Pezizomycotina</taxon>
        <taxon>Dothideomycetes</taxon>
        <taxon>Dothideomycetidae</taxon>
        <taxon>Capnodiales</taxon>
        <taxon>Piedraiaceae</taxon>
        <taxon>Piedraia</taxon>
    </lineage>
</organism>
<evidence type="ECO:0000256" key="7">
    <source>
        <dbReference type="ARBA" id="ARBA00023242"/>
    </source>
</evidence>
<dbReference type="PROSITE" id="PS00036">
    <property type="entry name" value="BZIP_BASIC"/>
    <property type="match status" value="1"/>
</dbReference>
<dbReference type="AlphaFoldDB" id="A0A6A7C644"/>
<dbReference type="InterPro" id="IPR046347">
    <property type="entry name" value="bZIP_sf"/>
</dbReference>
<dbReference type="EMBL" id="MU005964">
    <property type="protein sequence ID" value="KAF2862717.1"/>
    <property type="molecule type" value="Genomic_DNA"/>
</dbReference>
<comment type="subcellular location">
    <subcellularLocation>
        <location evidence="2">Nucleus</location>
    </subcellularLocation>
</comment>
<evidence type="ECO:0000256" key="4">
    <source>
        <dbReference type="ARBA" id="ARBA00023015"/>
    </source>
</evidence>
<evidence type="ECO:0000256" key="8">
    <source>
        <dbReference type="ARBA" id="ARBA00044067"/>
    </source>
</evidence>
<keyword evidence="7" id="KW-0539">Nucleus</keyword>
<keyword evidence="9" id="KW-0175">Coiled coil</keyword>
<feature type="region of interest" description="Disordered" evidence="10">
    <location>
        <begin position="191"/>
        <end position="231"/>
    </location>
</feature>
<dbReference type="PANTHER" id="PTHR40621">
    <property type="entry name" value="TRANSCRIPTION FACTOR KAPC-RELATED"/>
    <property type="match status" value="1"/>
</dbReference>
<dbReference type="OrthoDB" id="2593073at2759"/>
<evidence type="ECO:0000256" key="9">
    <source>
        <dbReference type="SAM" id="Coils"/>
    </source>
</evidence>
<dbReference type="PANTHER" id="PTHR40621:SF11">
    <property type="entry name" value="TRANSCRIPTION FACTOR KAPC-RELATED"/>
    <property type="match status" value="1"/>
</dbReference>
<evidence type="ECO:0000313" key="13">
    <source>
        <dbReference type="Proteomes" id="UP000799421"/>
    </source>
</evidence>
<evidence type="ECO:0000256" key="2">
    <source>
        <dbReference type="ARBA" id="ARBA00004123"/>
    </source>
</evidence>
<dbReference type="GO" id="GO:0090575">
    <property type="term" value="C:RNA polymerase II transcription regulator complex"/>
    <property type="evidence" value="ECO:0007669"/>
    <property type="project" value="TreeGrafter"/>
</dbReference>
<feature type="coiled-coil region" evidence="9">
    <location>
        <begin position="118"/>
        <end position="148"/>
    </location>
</feature>
<dbReference type="CDD" id="cd14688">
    <property type="entry name" value="bZIP_YAP"/>
    <property type="match status" value="1"/>
</dbReference>
<gene>
    <name evidence="12" type="ORF">K470DRAFT_275074</name>
</gene>
<dbReference type="SMART" id="SM00338">
    <property type="entry name" value="BRLZ"/>
    <property type="match status" value="1"/>
</dbReference>
<comment type="similarity">
    <text evidence="3">Belongs to the bZIP family.</text>
</comment>
<dbReference type="Pfam" id="PF00170">
    <property type="entry name" value="bZIP_1"/>
    <property type="match status" value="1"/>
</dbReference>
<evidence type="ECO:0000256" key="1">
    <source>
        <dbReference type="ARBA" id="ARBA00004049"/>
    </source>
</evidence>
<keyword evidence="4" id="KW-0805">Transcription regulation</keyword>
<dbReference type="GO" id="GO:0001228">
    <property type="term" value="F:DNA-binding transcription activator activity, RNA polymerase II-specific"/>
    <property type="evidence" value="ECO:0007669"/>
    <property type="project" value="TreeGrafter"/>
</dbReference>
<evidence type="ECO:0000256" key="10">
    <source>
        <dbReference type="SAM" id="MobiDB-lite"/>
    </source>
</evidence>
<dbReference type="Gene3D" id="1.20.5.170">
    <property type="match status" value="1"/>
</dbReference>
<dbReference type="SUPFAM" id="SSF57959">
    <property type="entry name" value="Leucine zipper domain"/>
    <property type="match status" value="1"/>
</dbReference>
<dbReference type="InterPro" id="IPR050936">
    <property type="entry name" value="AP-1-like"/>
</dbReference>
<keyword evidence="5" id="KW-0238">DNA-binding</keyword>
<evidence type="ECO:0000256" key="5">
    <source>
        <dbReference type="ARBA" id="ARBA00023125"/>
    </source>
</evidence>
<sequence length="231" mass="25701">MSGGNHAEMNLRDHLLAVTNNGQTTADATPYPPMTPTNPSTHDGYHQPPDTARQHEAMEAHDGMAAQQVIAPYAHMGGEAMHEVGHEGAESPSSAKGKRPLSTSKRAAQNREAQRAFRQRKECYIKKLEQQLRDYQSADNAYRTIQEENYQLRDYIVKLQTRLLENRCDVPPPPPQLDLSGSAPIVTMAQRQADGTTSPYPLVAPEYSNPRAHHPHHHQTEEDVTSGSKIK</sequence>
<accession>A0A6A7C644</accession>
<keyword evidence="13" id="KW-1185">Reference proteome</keyword>
<name>A0A6A7C644_9PEZI</name>
<evidence type="ECO:0000256" key="3">
    <source>
        <dbReference type="ARBA" id="ARBA00007163"/>
    </source>
</evidence>
<feature type="region of interest" description="Disordered" evidence="10">
    <location>
        <begin position="23"/>
        <end position="50"/>
    </location>
</feature>
<keyword evidence="6" id="KW-0804">Transcription</keyword>
<evidence type="ECO:0000256" key="6">
    <source>
        <dbReference type="ARBA" id="ARBA00023163"/>
    </source>
</evidence>
<evidence type="ECO:0000259" key="11">
    <source>
        <dbReference type="PROSITE" id="PS00036"/>
    </source>
</evidence>
<reference evidence="12" key="1">
    <citation type="journal article" date="2020" name="Stud. Mycol.">
        <title>101 Dothideomycetes genomes: a test case for predicting lifestyles and emergence of pathogens.</title>
        <authorList>
            <person name="Haridas S."/>
            <person name="Albert R."/>
            <person name="Binder M."/>
            <person name="Bloem J."/>
            <person name="Labutti K."/>
            <person name="Salamov A."/>
            <person name="Andreopoulos B."/>
            <person name="Baker S."/>
            <person name="Barry K."/>
            <person name="Bills G."/>
            <person name="Bluhm B."/>
            <person name="Cannon C."/>
            <person name="Castanera R."/>
            <person name="Culley D."/>
            <person name="Daum C."/>
            <person name="Ezra D."/>
            <person name="Gonzalez J."/>
            <person name="Henrissat B."/>
            <person name="Kuo A."/>
            <person name="Liang C."/>
            <person name="Lipzen A."/>
            <person name="Lutzoni F."/>
            <person name="Magnuson J."/>
            <person name="Mondo S."/>
            <person name="Nolan M."/>
            <person name="Ohm R."/>
            <person name="Pangilinan J."/>
            <person name="Park H.-J."/>
            <person name="Ramirez L."/>
            <person name="Alfaro M."/>
            <person name="Sun H."/>
            <person name="Tritt A."/>
            <person name="Yoshinaga Y."/>
            <person name="Zwiers L.-H."/>
            <person name="Turgeon B."/>
            <person name="Goodwin S."/>
            <person name="Spatafora J."/>
            <person name="Crous P."/>
            <person name="Grigoriev I."/>
        </authorList>
    </citation>
    <scope>NUCLEOTIDE SEQUENCE</scope>
    <source>
        <strain evidence="12">CBS 480.64</strain>
    </source>
</reference>
<dbReference type="GO" id="GO:0000976">
    <property type="term" value="F:transcription cis-regulatory region binding"/>
    <property type="evidence" value="ECO:0007669"/>
    <property type="project" value="InterPro"/>
</dbReference>
<feature type="domain" description="BZIP" evidence="11">
    <location>
        <begin position="105"/>
        <end position="120"/>
    </location>
</feature>
<proteinExistence type="inferred from homology"/>
<evidence type="ECO:0000313" key="12">
    <source>
        <dbReference type="EMBL" id="KAF2862717.1"/>
    </source>
</evidence>
<comment type="function">
    <text evidence="1">Putative transcription factor.</text>
</comment>